<evidence type="ECO:0000256" key="5">
    <source>
        <dbReference type="ARBA" id="ARBA00023015"/>
    </source>
</evidence>
<keyword evidence="3" id="KW-0863">Zinc-finger</keyword>
<keyword evidence="13" id="KW-1185">Reference proteome</keyword>
<dbReference type="EMBL" id="LR743599">
    <property type="protein sequence ID" value="CAA2629995.1"/>
    <property type="molecule type" value="Genomic_DNA"/>
</dbReference>
<feature type="compositionally biased region" description="Basic and acidic residues" evidence="9">
    <location>
        <begin position="736"/>
        <end position="751"/>
    </location>
</feature>
<gene>
    <name evidence="12" type="ORF">SI7747_12015633</name>
</gene>
<keyword evidence="7" id="KW-0804">Transcription</keyword>
<dbReference type="InterPro" id="IPR003340">
    <property type="entry name" value="B3_DNA-bd"/>
</dbReference>
<dbReference type="EMBL" id="CACRZD030000012">
    <property type="protein sequence ID" value="CAA6669238.1"/>
    <property type="molecule type" value="Genomic_DNA"/>
</dbReference>
<accession>A0A7I8JGG3</accession>
<dbReference type="SMART" id="SM01019">
    <property type="entry name" value="B3"/>
    <property type="match status" value="1"/>
</dbReference>
<keyword evidence="5" id="KW-0805">Transcription regulation</keyword>
<name>A0A7I8JGG3_SPIIN</name>
<keyword evidence="2" id="KW-0479">Metal-binding</keyword>
<dbReference type="GO" id="GO:0003677">
    <property type="term" value="F:DNA binding"/>
    <property type="evidence" value="ECO:0007669"/>
    <property type="project" value="UniProtKB-KW"/>
</dbReference>
<organism evidence="12">
    <name type="scientific">Spirodela intermedia</name>
    <name type="common">Intermediate duckweed</name>
    <dbReference type="NCBI Taxonomy" id="51605"/>
    <lineage>
        <taxon>Eukaryota</taxon>
        <taxon>Viridiplantae</taxon>
        <taxon>Streptophyta</taxon>
        <taxon>Embryophyta</taxon>
        <taxon>Tracheophyta</taxon>
        <taxon>Spermatophyta</taxon>
        <taxon>Magnoliopsida</taxon>
        <taxon>Liliopsida</taxon>
        <taxon>Araceae</taxon>
        <taxon>Lemnoideae</taxon>
        <taxon>Spirodela</taxon>
    </lineage>
</organism>
<dbReference type="InterPro" id="IPR057743">
    <property type="entry name" value="Zfn_VAL1-3_N"/>
</dbReference>
<proteinExistence type="predicted"/>
<dbReference type="Pfam" id="PF25813">
    <property type="entry name" value="zf_VAL1_N"/>
    <property type="match status" value="1"/>
</dbReference>
<dbReference type="PROSITE" id="PS50863">
    <property type="entry name" value="B3"/>
    <property type="match status" value="1"/>
</dbReference>
<evidence type="ECO:0000259" key="10">
    <source>
        <dbReference type="PROSITE" id="PS50863"/>
    </source>
</evidence>
<feature type="region of interest" description="Disordered" evidence="9">
    <location>
        <begin position="862"/>
        <end position="904"/>
    </location>
</feature>
<dbReference type="Pfam" id="PF02362">
    <property type="entry name" value="B3"/>
    <property type="match status" value="1"/>
</dbReference>
<keyword evidence="8" id="KW-0539">Nucleus</keyword>
<comment type="subcellular location">
    <subcellularLocation>
        <location evidence="1">Nucleus</location>
    </subcellularLocation>
</comment>
<evidence type="ECO:0000256" key="7">
    <source>
        <dbReference type="ARBA" id="ARBA00023163"/>
    </source>
</evidence>
<dbReference type="Pfam" id="PF07496">
    <property type="entry name" value="zf-CW"/>
    <property type="match status" value="1"/>
</dbReference>
<feature type="domain" description="TF-B3" evidence="10">
    <location>
        <begin position="315"/>
        <end position="416"/>
    </location>
</feature>
<dbReference type="AlphaFoldDB" id="A0A7I8JGG3"/>
<dbReference type="InterPro" id="IPR011124">
    <property type="entry name" value="Znf_CW"/>
</dbReference>
<feature type="compositionally biased region" description="Gly residues" evidence="9">
    <location>
        <begin position="803"/>
        <end position="812"/>
    </location>
</feature>
<evidence type="ECO:0000256" key="3">
    <source>
        <dbReference type="ARBA" id="ARBA00022771"/>
    </source>
</evidence>
<dbReference type="GO" id="GO:0005634">
    <property type="term" value="C:nucleus"/>
    <property type="evidence" value="ECO:0007669"/>
    <property type="project" value="UniProtKB-SubCell"/>
</dbReference>
<evidence type="ECO:0000256" key="2">
    <source>
        <dbReference type="ARBA" id="ARBA00022723"/>
    </source>
</evidence>
<evidence type="ECO:0000259" key="11">
    <source>
        <dbReference type="PROSITE" id="PS51050"/>
    </source>
</evidence>
<dbReference type="GO" id="GO:0008270">
    <property type="term" value="F:zinc ion binding"/>
    <property type="evidence" value="ECO:0007669"/>
    <property type="project" value="UniProtKB-KW"/>
</dbReference>
<evidence type="ECO:0000313" key="13">
    <source>
        <dbReference type="Proteomes" id="UP001189122"/>
    </source>
</evidence>
<dbReference type="CDD" id="cd10017">
    <property type="entry name" value="B3_DNA"/>
    <property type="match status" value="1"/>
</dbReference>
<evidence type="ECO:0000256" key="4">
    <source>
        <dbReference type="ARBA" id="ARBA00022833"/>
    </source>
</evidence>
<feature type="region of interest" description="Disordered" evidence="9">
    <location>
        <begin position="729"/>
        <end position="814"/>
    </location>
</feature>
<sequence>MGLASRSCVNAECGATAAGEWGKGWALRSGGFANLCGNCGMAYEKFIFCDLFHGKESGWRECSSCGKRLHCGCVASRSLIVLLDNGGVQCVNCAKNSDLNSVRFSCILCMIHAGRSIDCKGQSSMLLVHRDNLNGSYKHIKREEVMLSVGDLGITSFPDINQVGNSSSQTWRRDDRKYVVTDKRSFNPTNPGCLGISLGTSSNPAHMADACDYGGNSHLSLPMSNLGAEGREQTRSQSALQQVQKGQQVHPKPLKSSLLFGSETSKESISNMRVARPPGEGRGRNHLLPRYWPRITDQELKQISGGSNSTIVPLFEKVLSASDAGRIGRLVLPKACAEAYFPPISQPEGLPLRIQDSKGKDWIFQFRFWPNNNSRMYVLEGVTPCIQSMQLQAGDTVTFSRIDPEGKLVMGFRKAINSVPLQDSQISAIANGNESFLSGVIESLPIVSCYSGLLQSLEATACPQSSGLPAHRILADGVSICLVSDNLASRLIQGLPLQPLLVPEKKRSRNISSKSKRLHIDSEDALELKLTWEDAQDLLRAPPNAIPSIVVIEDHEFEEYEEPPVLGKKTIFTIRASGGNDQWVQCDHCHKWRRLPADAIVLSKWVCTDNAWDPKRSSCSAPDEMGEKEIQNLLQLNAELKKRKLSTGYTQPAEEPAGLEALATLAVLGNEATQAALSVATATTKHPRHRPGCSCIVCIQPPSGKGPKHKPTCTCNVCMTVRRRFKTLMMRKKKRQSEQEAGAHKKLLSDKDDAELGSSSKAGGLPSGTDPLEASESGYNPVAADMGTGQIDLNCRPERGDGGGDSGGGGRAGQTHMSMMTLLKVANLPLEMYLKQNGLTSLVSEQPASSSSHAAVPWAVAESEEGTAEGGHQATTTGRTAPWPTKGTLPWGPSPDPPSSSSFILGRLQTPLRLQDQQPSPNPIHRPKPVHIDARKKRIDRLLSKRFALFSFTIASPSPSIH</sequence>
<dbReference type="Gene3D" id="3.30.40.100">
    <property type="match status" value="1"/>
</dbReference>
<dbReference type="PANTHER" id="PTHR46245:SF2">
    <property type="entry name" value="B3 DOMAIN-CONTAINING TRANSCRIPTION REPRESSOR VAL2"/>
    <property type="match status" value="1"/>
</dbReference>
<evidence type="ECO:0000256" key="8">
    <source>
        <dbReference type="ARBA" id="ARBA00023242"/>
    </source>
</evidence>
<dbReference type="SUPFAM" id="SSF101936">
    <property type="entry name" value="DNA-binding pseudobarrel domain"/>
    <property type="match status" value="1"/>
</dbReference>
<feature type="domain" description="CW-type" evidence="11">
    <location>
        <begin position="577"/>
        <end position="627"/>
    </location>
</feature>
<evidence type="ECO:0000256" key="9">
    <source>
        <dbReference type="SAM" id="MobiDB-lite"/>
    </source>
</evidence>
<evidence type="ECO:0000256" key="6">
    <source>
        <dbReference type="ARBA" id="ARBA00023125"/>
    </source>
</evidence>
<dbReference type="PROSITE" id="PS51050">
    <property type="entry name" value="ZF_CW"/>
    <property type="match status" value="1"/>
</dbReference>
<keyword evidence="6" id="KW-0238">DNA-binding</keyword>
<evidence type="ECO:0000256" key="1">
    <source>
        <dbReference type="ARBA" id="ARBA00004123"/>
    </source>
</evidence>
<dbReference type="Proteomes" id="UP001189122">
    <property type="component" value="Unassembled WGS sequence"/>
</dbReference>
<evidence type="ECO:0000313" key="12">
    <source>
        <dbReference type="EMBL" id="CAA2629995.1"/>
    </source>
</evidence>
<dbReference type="InterPro" id="IPR015300">
    <property type="entry name" value="DNA-bd_pseudobarrel_sf"/>
</dbReference>
<keyword evidence="4" id="KW-0862">Zinc</keyword>
<dbReference type="PANTHER" id="PTHR46245">
    <property type="entry name" value="B3 DOMAIN-CONTAINING PROTEIN OS07G0563300"/>
    <property type="match status" value="1"/>
</dbReference>
<dbReference type="Gene3D" id="2.40.330.10">
    <property type="entry name" value="DNA-binding pseudobarrel domain"/>
    <property type="match status" value="1"/>
</dbReference>
<dbReference type="FunFam" id="2.40.330.10:FF:000006">
    <property type="entry name" value="B3 domain-containing transcription repressor VAL1"/>
    <property type="match status" value="1"/>
</dbReference>
<reference evidence="12 13" key="1">
    <citation type="submission" date="2019-12" db="EMBL/GenBank/DDBJ databases">
        <authorList>
            <person name="Scholz U."/>
            <person name="Mascher M."/>
            <person name="Fiebig A."/>
        </authorList>
    </citation>
    <scope>NUCLEOTIDE SEQUENCE</scope>
</reference>
<dbReference type="GO" id="GO:0006355">
    <property type="term" value="P:regulation of DNA-templated transcription"/>
    <property type="evidence" value="ECO:0007669"/>
    <property type="project" value="UniProtKB-ARBA"/>
</dbReference>
<protein>
    <submittedName>
        <fullName evidence="12">Uncharacterized protein</fullName>
    </submittedName>
</protein>